<sequence length="94" mass="10917">MNIELIKTELAQRVEQLVITRQSSKKATMKVVHKVKSWSDKVAETEDLIHKVYHTLHEVLQQNGIHFKNEIEKEGFVSFMEPTVNDLVIKNMAD</sequence>
<dbReference type="PROSITE" id="PS50179">
    <property type="entry name" value="VHS"/>
    <property type="match status" value="1"/>
</dbReference>
<dbReference type="AlphaFoldDB" id="A0A1Z8B286"/>
<dbReference type="InterPro" id="IPR002014">
    <property type="entry name" value="VHS_dom"/>
</dbReference>
<protein>
    <recommendedName>
        <fullName evidence="1">VHS domain-containing protein</fullName>
    </recommendedName>
</protein>
<gene>
    <name evidence="2" type="ORF">A9Q93_05565</name>
</gene>
<organism evidence="2 3">
    <name type="scientific">Nonlabens dokdonensis</name>
    <dbReference type="NCBI Taxonomy" id="328515"/>
    <lineage>
        <taxon>Bacteria</taxon>
        <taxon>Pseudomonadati</taxon>
        <taxon>Bacteroidota</taxon>
        <taxon>Flavobacteriia</taxon>
        <taxon>Flavobacteriales</taxon>
        <taxon>Flavobacteriaceae</taxon>
        <taxon>Nonlabens</taxon>
    </lineage>
</organism>
<name>A0A1Z8B286_9FLAO</name>
<dbReference type="Proteomes" id="UP000196102">
    <property type="component" value="Unassembled WGS sequence"/>
</dbReference>
<evidence type="ECO:0000313" key="3">
    <source>
        <dbReference type="Proteomes" id="UP000196102"/>
    </source>
</evidence>
<comment type="caution">
    <text evidence="2">The sequence shown here is derived from an EMBL/GenBank/DDBJ whole genome shotgun (WGS) entry which is preliminary data.</text>
</comment>
<evidence type="ECO:0000259" key="1">
    <source>
        <dbReference type="PROSITE" id="PS50179"/>
    </source>
</evidence>
<accession>A0A1Z8B286</accession>
<feature type="domain" description="VHS" evidence="1">
    <location>
        <begin position="1"/>
        <end position="68"/>
    </location>
</feature>
<proteinExistence type="predicted"/>
<dbReference type="RefSeq" id="WP_303686407.1">
    <property type="nucleotide sequence ID" value="NZ_CAJXYO010000073.1"/>
</dbReference>
<reference evidence="3" key="1">
    <citation type="journal article" date="2017" name="Proc. Natl. Acad. Sci. U.S.A.">
        <title>Simulation of Deepwater Horizon oil plume reveals substrate specialization within a complex community of hydrocarbon-degraders.</title>
        <authorList>
            <person name="Hu P."/>
            <person name="Dubinsky E.A."/>
            <person name="Probst A.J."/>
            <person name="Wang J."/>
            <person name="Sieber C.M.K."/>
            <person name="Tom L.M."/>
            <person name="Gardinali P."/>
            <person name="Banfield J.F."/>
            <person name="Atlas R.M."/>
            <person name="Andersen G.L."/>
        </authorList>
    </citation>
    <scope>NUCLEOTIDE SEQUENCE [LARGE SCALE GENOMIC DNA]</scope>
</reference>
<dbReference type="EMBL" id="MAAX01000090">
    <property type="protein sequence ID" value="OUS16692.1"/>
    <property type="molecule type" value="Genomic_DNA"/>
</dbReference>
<dbReference type="GO" id="GO:0035091">
    <property type="term" value="F:phosphatidylinositol binding"/>
    <property type="evidence" value="ECO:0007669"/>
    <property type="project" value="InterPro"/>
</dbReference>
<dbReference type="GO" id="GO:0043130">
    <property type="term" value="F:ubiquitin binding"/>
    <property type="evidence" value="ECO:0007669"/>
    <property type="project" value="InterPro"/>
</dbReference>
<evidence type="ECO:0000313" key="2">
    <source>
        <dbReference type="EMBL" id="OUS16692.1"/>
    </source>
</evidence>